<name>M5BQJ4_THACB</name>
<dbReference type="OrthoDB" id="3248986at2759"/>
<reference evidence="1" key="1">
    <citation type="submission" date="2012-10" db="EMBL/GenBank/DDBJ databases">
        <authorList>
            <person name="Jelonek L."/>
        </authorList>
    </citation>
    <scope>NUCLEOTIDE SEQUENCE</scope>
    <source>
        <strain evidence="1">Isolate 7/3/14</strain>
    </source>
</reference>
<dbReference type="Proteomes" id="UP000059188">
    <property type="component" value="Unassembled WGS sequence"/>
</dbReference>
<dbReference type="HOGENOM" id="CLU_1190589_0_0_1"/>
<reference evidence="2 4" key="3">
    <citation type="submission" date="2014-11" db="EMBL/GenBank/DDBJ databases">
        <authorList>
            <person name="Wibberg Daniel"/>
        </authorList>
    </citation>
    <scope>NUCLEOTIDE SEQUENCE [LARGE SCALE GENOMIC DNA]</scope>
    <source>
        <strain evidence="2">Rhizoctonia solani AG1-IB 7/3/14</strain>
    </source>
</reference>
<dbReference type="STRING" id="1108050.M5BQJ4"/>
<organism evidence="1 3">
    <name type="scientific">Thanatephorus cucumeris (strain AG1-IB / isolate 7/3/14)</name>
    <name type="common">Lettuce bottom rot fungus</name>
    <name type="synonym">Rhizoctonia solani</name>
    <dbReference type="NCBI Taxonomy" id="1108050"/>
    <lineage>
        <taxon>Eukaryota</taxon>
        <taxon>Fungi</taxon>
        <taxon>Dikarya</taxon>
        <taxon>Basidiomycota</taxon>
        <taxon>Agaricomycotina</taxon>
        <taxon>Agaricomycetes</taxon>
        <taxon>Cantharellales</taxon>
        <taxon>Ceratobasidiaceae</taxon>
        <taxon>Rhizoctonia</taxon>
        <taxon>Rhizoctonia solani AG-1</taxon>
    </lineage>
</organism>
<evidence type="ECO:0000313" key="2">
    <source>
        <dbReference type="EMBL" id="CEL53058.1"/>
    </source>
</evidence>
<evidence type="ECO:0000313" key="1">
    <source>
        <dbReference type="EMBL" id="CCO28700.1"/>
    </source>
</evidence>
<keyword evidence="4" id="KW-1185">Reference proteome</keyword>
<reference evidence="1 3" key="2">
    <citation type="journal article" date="2013" name="J. Biotechnol.">
        <title>Establishment and interpretation of the genome sequence of the phytopathogenic fungus Rhizoctonia solani AG1-IB isolate 7/3/14.</title>
        <authorList>
            <person name="Wibberg D.W."/>
            <person name="Jelonek L.J."/>
            <person name="Rupp O.R."/>
            <person name="Hennig M.H."/>
            <person name="Eikmeyer F.E."/>
            <person name="Goesmann A.G."/>
            <person name="Hartmann A.H."/>
            <person name="Borriss R.B."/>
            <person name="Grosch R.G."/>
            <person name="Puehler A.P."/>
            <person name="Schlueter A.S."/>
        </authorList>
    </citation>
    <scope>NUCLEOTIDE SEQUENCE [LARGE SCALE GENOMIC DNA]</scope>
    <source>
        <strain evidence="3">AG1-IB / isolate 7/3/14</strain>
        <strain evidence="1">Isolate 7/3/14</strain>
    </source>
</reference>
<accession>M5BQJ4</accession>
<evidence type="ECO:0000313" key="4">
    <source>
        <dbReference type="Proteomes" id="UP000059188"/>
    </source>
</evidence>
<evidence type="ECO:0000313" key="3">
    <source>
        <dbReference type="Proteomes" id="UP000012065"/>
    </source>
</evidence>
<proteinExistence type="predicted"/>
<dbReference type="Proteomes" id="UP000012065">
    <property type="component" value="Unassembled WGS sequence"/>
</dbReference>
<sequence>MKIYQDNLPPTVEKVYAYPAFVGADVPARSKHNGLPAHSHSQWIGCDCEVTKDDLNDPKSTAYDLSKLRYSDEWDILRLSKESTTSRAARNRIAKDYGIRWSAFNELPGWMPHSSAPFDPMHCLYLGIVNRLWAHVIEGGYFQIEVPGKKRDICTLVSRLDMENVPLPPWALHADDLGYYVAHDNLLAPIKAISPNRLVSPVVTAPFDLRSSPEYLRIVIAYDRISLLVKRQT</sequence>
<gene>
    <name evidence="1" type="ORF">BN14_02698</name>
    <name evidence="2" type="ORF">RSOLAG1IB_06126</name>
</gene>
<dbReference type="EMBL" id="CAOJ01003676">
    <property type="protein sequence ID" value="CCO28700.1"/>
    <property type="molecule type" value="Genomic_DNA"/>
</dbReference>
<dbReference type="EMBL" id="LN679110">
    <property type="protein sequence ID" value="CEL53058.1"/>
    <property type="molecule type" value="Genomic_DNA"/>
</dbReference>
<protein>
    <submittedName>
        <fullName evidence="1">Uncharacterized protein</fullName>
    </submittedName>
</protein>
<dbReference type="AlphaFoldDB" id="M5BQJ4"/>